<gene>
    <name evidence="1" type="ORF">B0I08_104126</name>
</gene>
<sequence length="234" mass="26603">MINSAIEYSRLFDQPSTRERNDILYRGEAETSVWMEILDKFPRCGAVVSENWTLPIEVLDRLDRVEGARDFGIRFSVRTSARWKDAHLDVTERRVVGFASLLDLNELVPYELTWLERYVLRHGLIQWGGPAHCTEEMAVALGFCSIQDLFREGSRIASDIEAERPMKHIDWARSMLATEVVFMSGTLGAATDWVDMTTIPDALTFATLRKLQGHLVVNPLIGLAFGTRYVRPKG</sequence>
<evidence type="ECO:0000313" key="1">
    <source>
        <dbReference type="EMBL" id="PRY68424.1"/>
    </source>
</evidence>
<comment type="caution">
    <text evidence="1">The sequence shown here is derived from an EMBL/GenBank/DDBJ whole genome shotgun (WGS) entry which is preliminary data.</text>
</comment>
<dbReference type="Proteomes" id="UP000237983">
    <property type="component" value="Unassembled WGS sequence"/>
</dbReference>
<accession>A0A2T0VE06</accession>
<keyword evidence="2" id="KW-1185">Reference proteome</keyword>
<name>A0A2T0VE06_9MICO</name>
<dbReference type="AlphaFoldDB" id="A0A2T0VE06"/>
<dbReference type="OrthoDB" id="3540641at2"/>
<dbReference type="EMBL" id="PVTL01000004">
    <property type="protein sequence ID" value="PRY68424.1"/>
    <property type="molecule type" value="Genomic_DNA"/>
</dbReference>
<evidence type="ECO:0000313" key="2">
    <source>
        <dbReference type="Proteomes" id="UP000237983"/>
    </source>
</evidence>
<reference evidence="1 2" key="1">
    <citation type="submission" date="2018-03" db="EMBL/GenBank/DDBJ databases">
        <title>Genomic Encyclopedia of Type Strains, Phase III (KMG-III): the genomes of soil and plant-associated and newly described type strains.</title>
        <authorList>
            <person name="Whitman W."/>
        </authorList>
    </citation>
    <scope>NUCLEOTIDE SEQUENCE [LARGE SCALE GENOMIC DNA]</scope>
    <source>
        <strain evidence="1 2">CGMCC 1.12484</strain>
    </source>
</reference>
<dbReference type="RefSeq" id="WP_106211880.1">
    <property type="nucleotide sequence ID" value="NZ_PVTL01000004.1"/>
</dbReference>
<protein>
    <submittedName>
        <fullName evidence="1">Uncharacterized protein</fullName>
    </submittedName>
</protein>
<organism evidence="1 2">
    <name type="scientific">Glaciihabitans tibetensis</name>
    <dbReference type="NCBI Taxonomy" id="1266600"/>
    <lineage>
        <taxon>Bacteria</taxon>
        <taxon>Bacillati</taxon>
        <taxon>Actinomycetota</taxon>
        <taxon>Actinomycetes</taxon>
        <taxon>Micrococcales</taxon>
        <taxon>Microbacteriaceae</taxon>
        <taxon>Glaciihabitans</taxon>
    </lineage>
</organism>
<proteinExistence type="predicted"/>